<feature type="region of interest" description="Disordered" evidence="1">
    <location>
        <begin position="62"/>
        <end position="122"/>
    </location>
</feature>
<accession>A0ABR3Z2L0</accession>
<evidence type="ECO:0000313" key="2">
    <source>
        <dbReference type="EMBL" id="KAL1894863.1"/>
    </source>
</evidence>
<sequence>MPLAINEFIYIPPHEWEKHKQLAALLREAYPEMALPQKLTGEKSTATAPVCAQCRCQSKSAKPVKETTPVMTSPLKRRAAQSHNQKNTETTTSTSTSNTTTFHNSGISRSNKNYKNNHSPSRSSGGWTSLGHGFWYTPGPSVTTPWWQWTWLEMTKRMARWLLVCCILYVLVQSVKWM</sequence>
<protein>
    <submittedName>
        <fullName evidence="2">Uncharacterized protein</fullName>
    </submittedName>
</protein>
<evidence type="ECO:0000256" key="1">
    <source>
        <dbReference type="SAM" id="MobiDB-lite"/>
    </source>
</evidence>
<organism evidence="2 3">
    <name type="scientific">Sporothrix stenoceras</name>
    <dbReference type="NCBI Taxonomy" id="5173"/>
    <lineage>
        <taxon>Eukaryota</taxon>
        <taxon>Fungi</taxon>
        <taxon>Dikarya</taxon>
        <taxon>Ascomycota</taxon>
        <taxon>Pezizomycotina</taxon>
        <taxon>Sordariomycetes</taxon>
        <taxon>Sordariomycetidae</taxon>
        <taxon>Ophiostomatales</taxon>
        <taxon>Ophiostomataceae</taxon>
        <taxon>Sporothrix</taxon>
    </lineage>
</organism>
<evidence type="ECO:0000313" key="3">
    <source>
        <dbReference type="Proteomes" id="UP001583186"/>
    </source>
</evidence>
<name>A0ABR3Z2L0_9PEZI</name>
<dbReference type="Proteomes" id="UP001583186">
    <property type="component" value="Unassembled WGS sequence"/>
</dbReference>
<comment type="caution">
    <text evidence="2">The sequence shown here is derived from an EMBL/GenBank/DDBJ whole genome shotgun (WGS) entry which is preliminary data.</text>
</comment>
<gene>
    <name evidence="2" type="ORF">Sste5346_005550</name>
</gene>
<feature type="compositionally biased region" description="Low complexity" evidence="1">
    <location>
        <begin position="87"/>
        <end position="101"/>
    </location>
</feature>
<feature type="compositionally biased region" description="Polar residues" evidence="1">
    <location>
        <begin position="102"/>
        <end position="122"/>
    </location>
</feature>
<dbReference type="EMBL" id="JAWCUI010000030">
    <property type="protein sequence ID" value="KAL1894863.1"/>
    <property type="molecule type" value="Genomic_DNA"/>
</dbReference>
<reference evidence="2 3" key="1">
    <citation type="journal article" date="2024" name="IMA Fungus">
        <title>IMA Genome - F19 : A genome assembly and annotation guide to empower mycologists, including annotated draft genome sequences of Ceratocystis pirilliformis, Diaporthe australafricana, Fusarium ophioides, Paecilomyces lecythidis, and Sporothrix stenoceras.</title>
        <authorList>
            <person name="Aylward J."/>
            <person name="Wilson A.M."/>
            <person name="Visagie C.M."/>
            <person name="Spraker J."/>
            <person name="Barnes I."/>
            <person name="Buitendag C."/>
            <person name="Ceriani C."/>
            <person name="Del Mar Angel L."/>
            <person name="du Plessis D."/>
            <person name="Fuchs T."/>
            <person name="Gasser K."/>
            <person name="Kramer D."/>
            <person name="Li W."/>
            <person name="Munsamy K."/>
            <person name="Piso A."/>
            <person name="Price J.L."/>
            <person name="Sonnekus B."/>
            <person name="Thomas C."/>
            <person name="van der Nest A."/>
            <person name="van Dijk A."/>
            <person name="van Heerden A."/>
            <person name="van Vuuren N."/>
            <person name="Yilmaz N."/>
            <person name="Duong T.A."/>
            <person name="van der Merwe N.A."/>
            <person name="Wingfield M.J."/>
            <person name="Wingfield B.D."/>
        </authorList>
    </citation>
    <scope>NUCLEOTIDE SEQUENCE [LARGE SCALE GENOMIC DNA]</scope>
    <source>
        <strain evidence="2 3">CMW 5346</strain>
    </source>
</reference>
<keyword evidence="3" id="KW-1185">Reference proteome</keyword>
<proteinExistence type="predicted"/>